<feature type="transmembrane region" description="Helical" evidence="6">
    <location>
        <begin position="16"/>
        <end position="34"/>
    </location>
</feature>
<evidence type="ECO:0000256" key="5">
    <source>
        <dbReference type="ARBA" id="ARBA00023136"/>
    </source>
</evidence>
<dbReference type="Proteomes" id="UP000198282">
    <property type="component" value="Unassembled WGS sequence"/>
</dbReference>
<dbReference type="PANTHER" id="PTHR23427:SF2">
    <property type="entry name" value="SURFEIT LOCUS PROTEIN 1"/>
    <property type="match status" value="1"/>
</dbReference>
<keyword evidence="3 6" id="KW-0812">Transmembrane</keyword>
<feature type="region of interest" description="Disordered" evidence="7">
    <location>
        <begin position="260"/>
        <end position="367"/>
    </location>
</feature>
<comment type="similarity">
    <text evidence="2 6">Belongs to the SURF1 family.</text>
</comment>
<feature type="transmembrane region" description="Helical" evidence="6">
    <location>
        <begin position="103"/>
        <end position="122"/>
    </location>
</feature>
<dbReference type="Pfam" id="PF02104">
    <property type="entry name" value="SURF1"/>
    <property type="match status" value="1"/>
</dbReference>
<comment type="subcellular location">
    <subcellularLocation>
        <location evidence="6">Cell membrane</location>
        <topology evidence="6">Multi-pass membrane protein</topology>
    </subcellularLocation>
    <subcellularLocation>
        <location evidence="1">Membrane</location>
    </subcellularLocation>
</comment>
<feature type="transmembrane region" description="Helical" evidence="6">
    <location>
        <begin position="229"/>
        <end position="246"/>
    </location>
</feature>
<dbReference type="InterPro" id="IPR045214">
    <property type="entry name" value="Surf1/Surf4"/>
</dbReference>
<evidence type="ECO:0000256" key="7">
    <source>
        <dbReference type="SAM" id="MobiDB-lite"/>
    </source>
</evidence>
<dbReference type="GO" id="GO:0005886">
    <property type="term" value="C:plasma membrane"/>
    <property type="evidence" value="ECO:0007669"/>
    <property type="project" value="UniProtKB-SubCell"/>
</dbReference>
<protein>
    <recommendedName>
        <fullName evidence="6">SURF1-like protein</fullName>
    </recommendedName>
</protein>
<organism evidence="8 9">
    <name type="scientific">Streptosporangium subroseum</name>
    <dbReference type="NCBI Taxonomy" id="106412"/>
    <lineage>
        <taxon>Bacteria</taxon>
        <taxon>Bacillati</taxon>
        <taxon>Actinomycetota</taxon>
        <taxon>Actinomycetes</taxon>
        <taxon>Streptosporangiales</taxon>
        <taxon>Streptosporangiaceae</taxon>
        <taxon>Streptosporangium</taxon>
    </lineage>
</organism>
<dbReference type="InterPro" id="IPR002994">
    <property type="entry name" value="Surf1/Shy1"/>
</dbReference>
<evidence type="ECO:0000256" key="4">
    <source>
        <dbReference type="ARBA" id="ARBA00022989"/>
    </source>
</evidence>
<evidence type="ECO:0000256" key="2">
    <source>
        <dbReference type="ARBA" id="ARBA00007165"/>
    </source>
</evidence>
<dbReference type="EMBL" id="FZOD01000020">
    <property type="protein sequence ID" value="SNS95818.1"/>
    <property type="molecule type" value="Genomic_DNA"/>
</dbReference>
<keyword evidence="9" id="KW-1185">Reference proteome</keyword>
<dbReference type="PROSITE" id="PS50895">
    <property type="entry name" value="SURF1"/>
    <property type="match status" value="1"/>
</dbReference>
<name>A0A239IRH1_9ACTN</name>
<keyword evidence="4 6" id="KW-1133">Transmembrane helix</keyword>
<dbReference type="PANTHER" id="PTHR23427">
    <property type="entry name" value="SURFEIT LOCUS PROTEIN"/>
    <property type="match status" value="1"/>
</dbReference>
<proteinExistence type="inferred from homology"/>
<keyword evidence="6" id="KW-1003">Cell membrane</keyword>
<accession>A0A239IRH1</accession>
<keyword evidence="5 6" id="KW-0472">Membrane</keyword>
<evidence type="ECO:0000256" key="6">
    <source>
        <dbReference type="RuleBase" id="RU363076"/>
    </source>
</evidence>
<dbReference type="AlphaFoldDB" id="A0A239IRH1"/>
<reference evidence="8 9" key="1">
    <citation type="submission" date="2017-06" db="EMBL/GenBank/DDBJ databases">
        <authorList>
            <person name="Kim H.J."/>
            <person name="Triplett B.A."/>
        </authorList>
    </citation>
    <scope>NUCLEOTIDE SEQUENCE [LARGE SCALE GENOMIC DNA]</scope>
    <source>
        <strain evidence="8 9">CGMCC 4.2132</strain>
    </source>
</reference>
<dbReference type="CDD" id="cd06662">
    <property type="entry name" value="SURF1"/>
    <property type="match status" value="1"/>
</dbReference>
<sequence length="367" mass="38433">MPNLECVYRFLLTPRWLAFHVLVLLIIPSFVLLGRWQFGRYEERSGTSHQTAGNLAAAPVPVERLTTPGGTVRVQDKYRSVTATGTFDAGAQLVVRRRVQDGVVGFYVLTPLTTASGAGVLVNRGWVKAGATPDALPEVPPPVSGEVTVTGRLRPTETEDSSGIRDREGLPKGQVLLINTEAIGRGLPYKLLGGYVDLIEQSPKATAAPAPLPEPDIGEGGGLNLAYGVQWWLFIGIAIGGWIMLIRREAADLQAAAAGAVPGKRSGDTEPSEDGGPAGPSQSTGPAQPAESTPSPESARTTELAQSPEPVQPAEPTQSTGPVRPSEPTRPADPGTSPPSGRPSPSEESSQPEESAEPARSAKRAGA</sequence>
<evidence type="ECO:0000256" key="3">
    <source>
        <dbReference type="ARBA" id="ARBA00022692"/>
    </source>
</evidence>
<feature type="compositionally biased region" description="Polar residues" evidence="7">
    <location>
        <begin position="280"/>
        <end position="305"/>
    </location>
</feature>
<gene>
    <name evidence="8" type="ORF">SAMN05216276_102068</name>
</gene>
<evidence type="ECO:0000256" key="1">
    <source>
        <dbReference type="ARBA" id="ARBA00004370"/>
    </source>
</evidence>
<evidence type="ECO:0000313" key="9">
    <source>
        <dbReference type="Proteomes" id="UP000198282"/>
    </source>
</evidence>
<evidence type="ECO:0000313" key="8">
    <source>
        <dbReference type="EMBL" id="SNS95818.1"/>
    </source>
</evidence>